<keyword evidence="2" id="KW-0732">Signal</keyword>
<dbReference type="EMBL" id="MU155665">
    <property type="protein sequence ID" value="KAF9471548.1"/>
    <property type="molecule type" value="Genomic_DNA"/>
</dbReference>
<comment type="caution">
    <text evidence="3">The sequence shown here is derived from an EMBL/GenBank/DDBJ whole genome shotgun (WGS) entry which is preliminary data.</text>
</comment>
<organism evidence="3 4">
    <name type="scientific">Pholiota conissans</name>
    <dbReference type="NCBI Taxonomy" id="109636"/>
    <lineage>
        <taxon>Eukaryota</taxon>
        <taxon>Fungi</taxon>
        <taxon>Dikarya</taxon>
        <taxon>Basidiomycota</taxon>
        <taxon>Agaricomycotina</taxon>
        <taxon>Agaricomycetes</taxon>
        <taxon>Agaricomycetidae</taxon>
        <taxon>Agaricales</taxon>
        <taxon>Agaricineae</taxon>
        <taxon>Strophariaceae</taxon>
        <taxon>Pholiota</taxon>
    </lineage>
</organism>
<evidence type="ECO:0000256" key="1">
    <source>
        <dbReference type="SAM" id="Coils"/>
    </source>
</evidence>
<feature type="coiled-coil region" evidence="1">
    <location>
        <begin position="305"/>
        <end position="365"/>
    </location>
</feature>
<proteinExistence type="predicted"/>
<evidence type="ECO:0000313" key="3">
    <source>
        <dbReference type="EMBL" id="KAF9471548.1"/>
    </source>
</evidence>
<dbReference type="Proteomes" id="UP000807469">
    <property type="component" value="Unassembled WGS sequence"/>
</dbReference>
<evidence type="ECO:0000256" key="2">
    <source>
        <dbReference type="SAM" id="SignalP"/>
    </source>
</evidence>
<feature type="chain" id="PRO_5040155954" evidence="2">
    <location>
        <begin position="18"/>
        <end position="373"/>
    </location>
</feature>
<reference evidence="3" key="1">
    <citation type="submission" date="2020-11" db="EMBL/GenBank/DDBJ databases">
        <authorList>
            <consortium name="DOE Joint Genome Institute"/>
            <person name="Ahrendt S."/>
            <person name="Riley R."/>
            <person name="Andreopoulos W."/>
            <person name="Labutti K."/>
            <person name="Pangilinan J."/>
            <person name="Ruiz-Duenas F.J."/>
            <person name="Barrasa J.M."/>
            <person name="Sanchez-Garcia M."/>
            <person name="Camarero S."/>
            <person name="Miyauchi S."/>
            <person name="Serrano A."/>
            <person name="Linde D."/>
            <person name="Babiker R."/>
            <person name="Drula E."/>
            <person name="Ayuso-Fernandez I."/>
            <person name="Pacheco R."/>
            <person name="Padilla G."/>
            <person name="Ferreira P."/>
            <person name="Barriuso J."/>
            <person name="Kellner H."/>
            <person name="Castanera R."/>
            <person name="Alfaro M."/>
            <person name="Ramirez L."/>
            <person name="Pisabarro A.G."/>
            <person name="Kuo A."/>
            <person name="Tritt A."/>
            <person name="Lipzen A."/>
            <person name="He G."/>
            <person name="Yan M."/>
            <person name="Ng V."/>
            <person name="Cullen D."/>
            <person name="Martin F."/>
            <person name="Rosso M.-N."/>
            <person name="Henrissat B."/>
            <person name="Hibbett D."/>
            <person name="Martinez A.T."/>
            <person name="Grigoriev I.V."/>
        </authorList>
    </citation>
    <scope>NUCLEOTIDE SEQUENCE</scope>
    <source>
        <strain evidence="3">CIRM-BRFM 674</strain>
    </source>
</reference>
<evidence type="ECO:0000313" key="4">
    <source>
        <dbReference type="Proteomes" id="UP000807469"/>
    </source>
</evidence>
<gene>
    <name evidence="3" type="ORF">BDN70DRAFT_998584</name>
</gene>
<keyword evidence="1" id="KW-0175">Coiled coil</keyword>
<feature type="signal peptide" evidence="2">
    <location>
        <begin position="1"/>
        <end position="17"/>
    </location>
</feature>
<keyword evidence="4" id="KW-1185">Reference proteome</keyword>
<protein>
    <submittedName>
        <fullName evidence="3">Uncharacterized protein</fullName>
    </submittedName>
</protein>
<name>A0A9P6CTF9_9AGAR</name>
<dbReference type="AlphaFoldDB" id="A0A9P6CTF9"/>
<accession>A0A9P6CTF9</accession>
<sequence length="373" mass="41840">MLATILTFLKAMFGALASSSSLRATDTDQEIPPCSIFLPLPPNGPVEIGGYMRNIVTIASSTIQAQEELAQHMVSQLEHMKDTGRAQHEHIIATVTDHNQHVVRLSIGRNKSHETVKSKKDEMRRRMSFNHPFTLSASFPDSSHESLLKPSAAMDAVTNIGNKDYAKSHVLTTFKPTHGIPLLRLVVIAKAVHDRSAKYTILRNQCYWFAMLVMGVSMSLGGEVKSKPAKGKSSQDWEVRRLAPLLSDATVDLSKFGEIPIHPEPEDSDKLQTVEDLEINIGMHNGIRVVALSPEEIRYVAFDAQQNYQEVLDELSEAREGIQRKEARLQEEAQRKAEARFKEQIEEAQRRAEAAEAELLAIRRRQVIDPQTY</sequence>